<dbReference type="InterPro" id="IPR009936">
    <property type="entry name" value="DUF1468"/>
</dbReference>
<comment type="caution">
    <text evidence="3">The sequence shown here is derived from an EMBL/GenBank/DDBJ whole genome shotgun (WGS) entry which is preliminary data.</text>
</comment>
<keyword evidence="1" id="KW-1133">Transmembrane helix</keyword>
<sequence length="147" mass="16260">MTLANRIIGIGLLLFSIYVWLSANAFPPSNSIGPGADFFPKVTATILGILSVFLAFKKEEDAEGIFTLQRSNVPKFIGGFISLIIYVILVPFLGFFVSTVLVAFVWMLLMGIRKWVVLISVSIVFSVLVVILFEYVMNVPIPHGVLY</sequence>
<feature type="transmembrane region" description="Helical" evidence="1">
    <location>
        <begin position="115"/>
        <end position="137"/>
    </location>
</feature>
<dbReference type="RefSeq" id="WP_283732886.1">
    <property type="nucleotide sequence ID" value="NZ_CP125968.1"/>
</dbReference>
<accession>A0AAW9A4H6</accession>
<dbReference type="AlphaFoldDB" id="A0AAW9A4H6"/>
<dbReference type="EMBL" id="JAUBDJ010000002">
    <property type="protein sequence ID" value="MDW0116191.1"/>
    <property type="molecule type" value="Genomic_DNA"/>
</dbReference>
<evidence type="ECO:0000259" key="2">
    <source>
        <dbReference type="Pfam" id="PF07331"/>
    </source>
</evidence>
<reference evidence="3 4" key="1">
    <citation type="submission" date="2023-06" db="EMBL/GenBank/DDBJ databases">
        <title>Sporosarcina sp. nov., isolated from Korean traditional fermented seafood 'Jeotgal'.</title>
        <authorList>
            <person name="Yang A.I."/>
            <person name="Shin N.-R."/>
        </authorList>
    </citation>
    <scope>NUCLEOTIDE SEQUENCE [LARGE SCALE GENOMIC DNA]</scope>
    <source>
        <strain evidence="3 4">KCTC43456</strain>
    </source>
</reference>
<feature type="domain" description="DUF1468" evidence="2">
    <location>
        <begin position="7"/>
        <end position="142"/>
    </location>
</feature>
<organism evidence="3 4">
    <name type="scientific">Sporosarcina thermotolerans</name>
    <dbReference type="NCBI Taxonomy" id="633404"/>
    <lineage>
        <taxon>Bacteria</taxon>
        <taxon>Bacillati</taxon>
        <taxon>Bacillota</taxon>
        <taxon>Bacilli</taxon>
        <taxon>Bacillales</taxon>
        <taxon>Caryophanaceae</taxon>
        <taxon>Sporosarcina</taxon>
    </lineage>
</organism>
<keyword evidence="4" id="KW-1185">Reference proteome</keyword>
<keyword evidence="1" id="KW-0812">Transmembrane</keyword>
<name>A0AAW9A4H6_9BACL</name>
<gene>
    <name evidence="3" type="ORF">QTL97_04545</name>
</gene>
<dbReference type="Proteomes" id="UP001271648">
    <property type="component" value="Unassembled WGS sequence"/>
</dbReference>
<protein>
    <submittedName>
        <fullName evidence="3">Tripartite tricarboxylate transporter TctB family protein</fullName>
    </submittedName>
</protein>
<evidence type="ECO:0000256" key="1">
    <source>
        <dbReference type="SAM" id="Phobius"/>
    </source>
</evidence>
<keyword evidence="1" id="KW-0472">Membrane</keyword>
<dbReference type="Pfam" id="PF07331">
    <property type="entry name" value="TctB"/>
    <property type="match status" value="1"/>
</dbReference>
<evidence type="ECO:0000313" key="3">
    <source>
        <dbReference type="EMBL" id="MDW0116191.1"/>
    </source>
</evidence>
<evidence type="ECO:0000313" key="4">
    <source>
        <dbReference type="Proteomes" id="UP001271648"/>
    </source>
</evidence>
<feature type="transmembrane region" description="Helical" evidence="1">
    <location>
        <begin position="7"/>
        <end position="26"/>
    </location>
</feature>
<feature type="transmembrane region" description="Helical" evidence="1">
    <location>
        <begin position="76"/>
        <end position="109"/>
    </location>
</feature>
<proteinExistence type="predicted"/>